<evidence type="ECO:0000256" key="3">
    <source>
        <dbReference type="ARBA" id="ARBA00024947"/>
    </source>
</evidence>
<dbReference type="CDD" id="cd07813">
    <property type="entry name" value="COQ10p_like"/>
    <property type="match status" value="1"/>
</dbReference>
<keyword evidence="7" id="KW-1185">Reference proteome</keyword>
<comment type="caution">
    <text evidence="6">The sequence shown here is derived from an EMBL/GenBank/DDBJ whole genome shotgun (WGS) entry which is preliminary data.</text>
</comment>
<comment type="subunit">
    <text evidence="2">Interacts with coenzyme Q.</text>
</comment>
<comment type="function">
    <text evidence="3">Required for the function of coenzyme Q in the respiratory chain. May serve as a chaperone or may be involved in the transport of Q6 from its site of synthesis to the catalytic sites of the respiratory complexes.</text>
</comment>
<proteinExistence type="inferred from homology"/>
<dbReference type="GO" id="GO:0048039">
    <property type="term" value="F:ubiquinone binding"/>
    <property type="evidence" value="ECO:0007669"/>
    <property type="project" value="InterPro"/>
</dbReference>
<gene>
    <name evidence="6" type="ORF">B0A50_04879</name>
</gene>
<dbReference type="PANTHER" id="PTHR12901:SF10">
    <property type="entry name" value="COENZYME Q-BINDING PROTEIN COQ10, MITOCHONDRIAL"/>
    <property type="match status" value="1"/>
</dbReference>
<protein>
    <recommendedName>
        <fullName evidence="5">Coenzyme Q-binding protein COQ10 START domain-containing protein</fullName>
    </recommendedName>
</protein>
<evidence type="ECO:0000256" key="4">
    <source>
        <dbReference type="SAM" id="MobiDB-lite"/>
    </source>
</evidence>
<dbReference type="SUPFAM" id="SSF55961">
    <property type="entry name" value="Bet v1-like"/>
    <property type="match status" value="1"/>
</dbReference>
<dbReference type="GO" id="GO:0045333">
    <property type="term" value="P:cellular respiration"/>
    <property type="evidence" value="ECO:0007669"/>
    <property type="project" value="InterPro"/>
</dbReference>
<dbReference type="Gene3D" id="3.30.530.20">
    <property type="match status" value="1"/>
</dbReference>
<feature type="domain" description="Coenzyme Q-binding protein COQ10 START" evidence="5">
    <location>
        <begin position="65"/>
        <end position="251"/>
    </location>
</feature>
<dbReference type="EMBL" id="NAJL01000021">
    <property type="protein sequence ID" value="TKA27778.1"/>
    <property type="molecule type" value="Genomic_DNA"/>
</dbReference>
<dbReference type="InterPro" id="IPR023393">
    <property type="entry name" value="START-like_dom_sf"/>
</dbReference>
<accession>A0A4U0TZ61</accession>
<dbReference type="AlphaFoldDB" id="A0A4U0TZ61"/>
<dbReference type="OrthoDB" id="292693at2759"/>
<dbReference type="InterPro" id="IPR005031">
    <property type="entry name" value="COQ10_START"/>
</dbReference>
<dbReference type="InterPro" id="IPR044996">
    <property type="entry name" value="COQ10-like"/>
</dbReference>
<comment type="similarity">
    <text evidence="1">Belongs to the COQ10 family.</text>
</comment>
<evidence type="ECO:0000313" key="7">
    <source>
        <dbReference type="Proteomes" id="UP000308549"/>
    </source>
</evidence>
<evidence type="ECO:0000313" key="6">
    <source>
        <dbReference type="EMBL" id="TKA27778.1"/>
    </source>
</evidence>
<evidence type="ECO:0000256" key="1">
    <source>
        <dbReference type="ARBA" id="ARBA00006885"/>
    </source>
</evidence>
<dbReference type="Pfam" id="PF03364">
    <property type="entry name" value="Polyketide_cyc"/>
    <property type="match status" value="1"/>
</dbReference>
<dbReference type="Proteomes" id="UP000308549">
    <property type="component" value="Unassembled WGS sequence"/>
</dbReference>
<feature type="region of interest" description="Disordered" evidence="4">
    <location>
        <begin position="149"/>
        <end position="168"/>
    </location>
</feature>
<sequence length="278" mass="30054">MQTVRPLARSFAQSSTRSAGPPCRAALLAARTPQWTTPISHSSRRNFVSNPFAGPQTLTASRTLQYPSKLIYAVISDVGSYSTFLPWCQGSVVSKTSQPAADGKTYPEEAKLVVGFNGDVSEEFTSRVYCLPGLVVEAVSGSAETTLGADEIPHHSARPASVEEDASRKDTVMTHLLTRWTLKPYPYKPPPMSATHPDTTHKNHDETSDLLAQEKTEVNLNIEYQFANPVYGALSSAAAPKVAEKMIEAFEKRVKSVIEGPGTVADSVKTKDGVLSSK</sequence>
<evidence type="ECO:0000259" key="5">
    <source>
        <dbReference type="Pfam" id="PF03364"/>
    </source>
</evidence>
<dbReference type="PANTHER" id="PTHR12901">
    <property type="entry name" value="SPERM PROTEIN HOMOLOG"/>
    <property type="match status" value="1"/>
</dbReference>
<organism evidence="6 7">
    <name type="scientific">Salinomyces thailandicus</name>
    <dbReference type="NCBI Taxonomy" id="706561"/>
    <lineage>
        <taxon>Eukaryota</taxon>
        <taxon>Fungi</taxon>
        <taxon>Dikarya</taxon>
        <taxon>Ascomycota</taxon>
        <taxon>Pezizomycotina</taxon>
        <taxon>Dothideomycetes</taxon>
        <taxon>Dothideomycetidae</taxon>
        <taxon>Mycosphaerellales</taxon>
        <taxon>Teratosphaeriaceae</taxon>
        <taxon>Salinomyces</taxon>
    </lineage>
</organism>
<feature type="region of interest" description="Disordered" evidence="4">
    <location>
        <begin position="1"/>
        <end position="20"/>
    </location>
</feature>
<dbReference type="GO" id="GO:0005739">
    <property type="term" value="C:mitochondrion"/>
    <property type="evidence" value="ECO:0007669"/>
    <property type="project" value="TreeGrafter"/>
</dbReference>
<name>A0A4U0TZ61_9PEZI</name>
<reference evidence="6 7" key="1">
    <citation type="submission" date="2017-03" db="EMBL/GenBank/DDBJ databases">
        <title>Genomes of endolithic fungi from Antarctica.</title>
        <authorList>
            <person name="Coleine C."/>
            <person name="Masonjones S."/>
            <person name="Stajich J.E."/>
        </authorList>
    </citation>
    <scope>NUCLEOTIDE SEQUENCE [LARGE SCALE GENOMIC DNA]</scope>
    <source>
        <strain evidence="6 7">CCFEE 6315</strain>
    </source>
</reference>
<evidence type="ECO:0000256" key="2">
    <source>
        <dbReference type="ARBA" id="ARBA00011814"/>
    </source>
</evidence>